<dbReference type="PATRIC" id="fig|754436.4.peg.1939"/>
<evidence type="ECO:0000256" key="3">
    <source>
        <dbReference type="ARBA" id="ARBA00022840"/>
    </source>
</evidence>
<dbReference type="NCBIfam" id="TIGR01727">
    <property type="entry name" value="oligo_HPY"/>
    <property type="match status" value="1"/>
</dbReference>
<keyword evidence="6" id="KW-1185">Reference proteome</keyword>
<dbReference type="InterPro" id="IPR003439">
    <property type="entry name" value="ABC_transporter-like_ATP-bd"/>
</dbReference>
<evidence type="ECO:0000259" key="4">
    <source>
        <dbReference type="PROSITE" id="PS50893"/>
    </source>
</evidence>
<evidence type="ECO:0000256" key="1">
    <source>
        <dbReference type="ARBA" id="ARBA00022448"/>
    </source>
</evidence>
<sequence>MTTPQVSIRELCVDYITDAGDVRAVNKVSFDIGKGEIFGLAGESGCGKSTVAFSLMRLHKPPAFITGGEVLFDGHGDLLKKTDAEMSAFRWSEMSMVFQSAMNALNPVLTLEEQFCDVIMRHTGFTRQQAISRAQGLLEIVDIHPSRLRDYPHQFSGGMRQRLVIAIALALNPKMIIMDEPTTALDVVVQREILQKIYALKQEFGFSILFITHDLSLMVEFSDRIGIMYSGELVEVAPSREILTTPYHPYTEGLGRSFPPLTGPKTRLAGIPGNPLNLLEIPQGCRFQARCTKTHDACFKQATQLCEIETGRFSNCHLFTQTQRAGSR</sequence>
<dbReference type="GO" id="GO:0015833">
    <property type="term" value="P:peptide transport"/>
    <property type="evidence" value="ECO:0007669"/>
    <property type="project" value="InterPro"/>
</dbReference>
<dbReference type="GO" id="GO:0016887">
    <property type="term" value="F:ATP hydrolysis activity"/>
    <property type="evidence" value="ECO:0007669"/>
    <property type="project" value="InterPro"/>
</dbReference>
<dbReference type="CDD" id="cd03257">
    <property type="entry name" value="ABC_NikE_OppD_transporters"/>
    <property type="match status" value="1"/>
</dbReference>
<keyword evidence="1" id="KW-0813">Transport</keyword>
<dbReference type="Proteomes" id="UP000036426">
    <property type="component" value="Unassembled WGS sequence"/>
</dbReference>
<dbReference type="InterPro" id="IPR003593">
    <property type="entry name" value="AAA+_ATPase"/>
</dbReference>
<dbReference type="Pfam" id="PF00005">
    <property type="entry name" value="ABC_tran"/>
    <property type="match status" value="1"/>
</dbReference>
<reference evidence="5 6" key="1">
    <citation type="submission" date="2015-05" db="EMBL/GenBank/DDBJ databases">
        <title>Photobacterium galathea sp. nov.</title>
        <authorList>
            <person name="Machado H."/>
            <person name="Gram L."/>
        </authorList>
    </citation>
    <scope>NUCLEOTIDE SEQUENCE [LARGE SCALE GENOMIC DNA]</scope>
    <source>
        <strain evidence="5 6">DSM 25995</strain>
    </source>
</reference>
<organism evidence="5 6">
    <name type="scientific">Photobacterium aphoticum</name>
    <dbReference type="NCBI Taxonomy" id="754436"/>
    <lineage>
        <taxon>Bacteria</taxon>
        <taxon>Pseudomonadati</taxon>
        <taxon>Pseudomonadota</taxon>
        <taxon>Gammaproteobacteria</taxon>
        <taxon>Vibrionales</taxon>
        <taxon>Vibrionaceae</taxon>
        <taxon>Photobacterium</taxon>
    </lineage>
</organism>
<dbReference type="InterPro" id="IPR027417">
    <property type="entry name" value="P-loop_NTPase"/>
</dbReference>
<dbReference type="RefSeq" id="WP_047874106.1">
    <property type="nucleotide sequence ID" value="NZ_BMYC01000002.1"/>
</dbReference>
<dbReference type="SUPFAM" id="SSF52540">
    <property type="entry name" value="P-loop containing nucleoside triphosphate hydrolases"/>
    <property type="match status" value="1"/>
</dbReference>
<dbReference type="PROSITE" id="PS50893">
    <property type="entry name" value="ABC_TRANSPORTER_2"/>
    <property type="match status" value="1"/>
</dbReference>
<dbReference type="PANTHER" id="PTHR43067">
    <property type="entry name" value="OLIGOPEPTIDE/DIPEPTIDE ABC TRANSPORTER, ATPASE SUBUNIT"/>
    <property type="match status" value="1"/>
</dbReference>
<comment type="caution">
    <text evidence="5">The sequence shown here is derived from an EMBL/GenBank/DDBJ whole genome shotgun (WGS) entry which is preliminary data.</text>
</comment>
<dbReference type="AlphaFoldDB" id="A0A0J1JGM9"/>
<dbReference type="PANTHER" id="PTHR43067:SF3">
    <property type="entry name" value="MALTOSE ABC TRANSPORTER, ATP-BINDING PROTEIN"/>
    <property type="match status" value="1"/>
</dbReference>
<accession>A0A0J1JGM9</accession>
<evidence type="ECO:0000313" key="6">
    <source>
        <dbReference type="Proteomes" id="UP000036426"/>
    </source>
</evidence>
<dbReference type="EMBL" id="LDOV01000017">
    <property type="protein sequence ID" value="KLV00987.1"/>
    <property type="molecule type" value="Genomic_DNA"/>
</dbReference>
<dbReference type="Gene3D" id="3.40.50.300">
    <property type="entry name" value="P-loop containing nucleotide triphosphate hydrolases"/>
    <property type="match status" value="1"/>
</dbReference>
<dbReference type="Pfam" id="PF08352">
    <property type="entry name" value="oligo_HPY"/>
    <property type="match status" value="1"/>
</dbReference>
<evidence type="ECO:0000313" key="5">
    <source>
        <dbReference type="EMBL" id="KLV00987.1"/>
    </source>
</evidence>
<dbReference type="GO" id="GO:0055085">
    <property type="term" value="P:transmembrane transport"/>
    <property type="evidence" value="ECO:0007669"/>
    <property type="project" value="UniProtKB-ARBA"/>
</dbReference>
<protein>
    <submittedName>
        <fullName evidence="5">Sugar ABC transporter ATP-binding protein</fullName>
    </submittedName>
</protein>
<dbReference type="GO" id="GO:0005524">
    <property type="term" value="F:ATP binding"/>
    <property type="evidence" value="ECO:0007669"/>
    <property type="project" value="UniProtKB-KW"/>
</dbReference>
<name>A0A0J1JGM9_9GAMM</name>
<dbReference type="SMART" id="SM00382">
    <property type="entry name" value="AAA"/>
    <property type="match status" value="1"/>
</dbReference>
<dbReference type="PROSITE" id="PS00211">
    <property type="entry name" value="ABC_TRANSPORTER_1"/>
    <property type="match status" value="1"/>
</dbReference>
<keyword evidence="2" id="KW-0547">Nucleotide-binding</keyword>
<feature type="domain" description="ABC transporter" evidence="4">
    <location>
        <begin position="8"/>
        <end position="255"/>
    </location>
</feature>
<dbReference type="OrthoDB" id="9784450at2"/>
<keyword evidence="3 5" id="KW-0067">ATP-binding</keyword>
<gene>
    <name evidence="5" type="ORF">ABT58_09190</name>
</gene>
<dbReference type="InterPro" id="IPR013563">
    <property type="entry name" value="Oligopep_ABC_C"/>
</dbReference>
<dbReference type="InterPro" id="IPR017871">
    <property type="entry name" value="ABC_transporter-like_CS"/>
</dbReference>
<proteinExistence type="predicted"/>
<evidence type="ECO:0000256" key="2">
    <source>
        <dbReference type="ARBA" id="ARBA00022741"/>
    </source>
</evidence>
<dbReference type="FunFam" id="3.40.50.300:FF:000016">
    <property type="entry name" value="Oligopeptide ABC transporter ATP-binding component"/>
    <property type="match status" value="1"/>
</dbReference>